<dbReference type="FunFam" id="3.90.550.10:FF:000092">
    <property type="entry name" value="Glycogenin 2"/>
    <property type="match status" value="1"/>
</dbReference>
<gene>
    <name evidence="16" type="primary">LOC106152467</name>
</gene>
<dbReference type="GO" id="GO:0008466">
    <property type="term" value="F:glycogenin glucosyltransferase activity"/>
    <property type="evidence" value="ECO:0007669"/>
    <property type="project" value="UniProtKB-EC"/>
</dbReference>
<feature type="compositionally biased region" description="Basic and acidic residues" evidence="14">
    <location>
        <begin position="314"/>
        <end position="323"/>
    </location>
</feature>
<dbReference type="STRING" id="7574.A0A2R2MJS7"/>
<dbReference type="FunCoup" id="A0A2R2MJS7">
    <property type="interactions" value="145"/>
</dbReference>
<dbReference type="AlphaFoldDB" id="A0A2R2MJS7"/>
<comment type="catalytic activity">
    <reaction evidence="12">
        <text>L-tyrosyl-[glycogenin] + UDP-alpha-D-glucose = alpha-D-glucosyl-L-tyrosyl-[glycogenin] + UDP + H(+)</text>
        <dbReference type="Rhea" id="RHEA:23360"/>
        <dbReference type="Rhea" id="RHEA-COMP:14604"/>
        <dbReference type="Rhea" id="RHEA-COMP:14605"/>
        <dbReference type="ChEBI" id="CHEBI:15378"/>
        <dbReference type="ChEBI" id="CHEBI:46858"/>
        <dbReference type="ChEBI" id="CHEBI:58223"/>
        <dbReference type="ChEBI" id="CHEBI:58885"/>
        <dbReference type="ChEBI" id="CHEBI:140573"/>
        <dbReference type="EC" id="2.4.1.186"/>
    </reaction>
</comment>
<dbReference type="GO" id="GO:0046872">
    <property type="term" value="F:metal ion binding"/>
    <property type="evidence" value="ECO:0007669"/>
    <property type="project" value="UniProtKB-KW"/>
</dbReference>
<keyword evidence="4" id="KW-0808">Transferase</keyword>
<evidence type="ECO:0000256" key="6">
    <source>
        <dbReference type="ARBA" id="ARBA00023056"/>
    </source>
</evidence>
<dbReference type="RefSeq" id="XP_023930453.1">
    <property type="nucleotide sequence ID" value="XM_024074685.1"/>
</dbReference>
<evidence type="ECO:0000256" key="8">
    <source>
        <dbReference type="ARBA" id="ARBA00023211"/>
    </source>
</evidence>
<organism evidence="15 16">
    <name type="scientific">Lingula anatina</name>
    <name type="common">Brachiopod</name>
    <name type="synonym">Lingula unguis</name>
    <dbReference type="NCBI Taxonomy" id="7574"/>
    <lineage>
        <taxon>Eukaryota</taxon>
        <taxon>Metazoa</taxon>
        <taxon>Spiralia</taxon>
        <taxon>Lophotrochozoa</taxon>
        <taxon>Brachiopoda</taxon>
        <taxon>Linguliformea</taxon>
        <taxon>Lingulata</taxon>
        <taxon>Lingulida</taxon>
        <taxon>Linguloidea</taxon>
        <taxon>Lingulidae</taxon>
        <taxon>Lingula</taxon>
    </lineage>
</organism>
<evidence type="ECO:0000256" key="11">
    <source>
        <dbReference type="ARBA" id="ARBA00050886"/>
    </source>
</evidence>
<dbReference type="Pfam" id="PF01501">
    <property type="entry name" value="Glyco_transf_8"/>
    <property type="match status" value="1"/>
</dbReference>
<evidence type="ECO:0000313" key="15">
    <source>
        <dbReference type="Proteomes" id="UP000085678"/>
    </source>
</evidence>
<dbReference type="OrthoDB" id="2014201at2759"/>
<keyword evidence="3" id="KW-0963">Cytoplasm</keyword>
<dbReference type="GO" id="GO:0005978">
    <property type="term" value="P:glycogen biosynthetic process"/>
    <property type="evidence" value="ECO:0007669"/>
    <property type="project" value="UniProtKB-KW"/>
</dbReference>
<name>A0A2R2MJS7_LINAN</name>
<dbReference type="PANTHER" id="PTHR11183">
    <property type="entry name" value="GLYCOGENIN SUBFAMILY MEMBER"/>
    <property type="match status" value="1"/>
</dbReference>
<keyword evidence="6" id="KW-0320">Glycogen biosynthesis</keyword>
<accession>A0A2R2MJS7</accession>
<comment type="subcellular location">
    <subcellularLocation>
        <location evidence="2">Cytoplasm</location>
    </subcellularLocation>
</comment>
<dbReference type="InParanoid" id="A0A2R2MJS7"/>
<keyword evidence="8" id="KW-0464">Manganese</keyword>
<proteinExistence type="inferred from homology"/>
<dbReference type="GO" id="GO:0005737">
    <property type="term" value="C:cytoplasm"/>
    <property type="evidence" value="ECO:0007669"/>
    <property type="project" value="UniProtKB-SubCell"/>
</dbReference>
<evidence type="ECO:0000313" key="16">
    <source>
        <dbReference type="RefSeq" id="XP_023930453.1"/>
    </source>
</evidence>
<evidence type="ECO:0000256" key="14">
    <source>
        <dbReference type="SAM" id="MobiDB-lite"/>
    </source>
</evidence>
<evidence type="ECO:0000256" key="1">
    <source>
        <dbReference type="ARBA" id="ARBA00001936"/>
    </source>
</evidence>
<keyword evidence="5" id="KW-0479">Metal-binding</keyword>
<dbReference type="Proteomes" id="UP000085678">
    <property type="component" value="Unplaced"/>
</dbReference>
<sequence length="355" mass="40051">MAPPQQVEDEAFVTLATSDTYALGSLVWGQSLRRVGTTRKLVVMITPGVSHGIRQQLGSVFDLLEVVDVLDSRDTINLGLLERPDLGVTFTKFHVWRLTQFKKCVFMDSDTMVLQNIDELFEREEFSAAPDPGWPDCFNSGVFVLQPSLQTYQNLLAFAMTVGSFDGGDQGLLNLYFKDWAYTDIQKHLPFIYNVVSQAFYSYLPALKQFGANIKVVHFIGPVKPWMHKYNTATGEVIPEPGTGHHGTFLQQWWNIFMELVQPKMDPTYLSGLAGELASLKLDASPQQPMEAVPEHERRERWERGQVDYLGEDSFQKIQERIDSTLQSGPAQAQPKPVDKSKGAVPKASRKHVRK</sequence>
<dbReference type="EC" id="2.4.1.186" evidence="10"/>
<dbReference type="KEGG" id="lak:106152467"/>
<evidence type="ECO:0000256" key="12">
    <source>
        <dbReference type="ARBA" id="ARBA00052293"/>
    </source>
</evidence>
<evidence type="ECO:0000256" key="9">
    <source>
        <dbReference type="ARBA" id="ARBA00038162"/>
    </source>
</evidence>
<feature type="compositionally biased region" description="Basic and acidic residues" evidence="14">
    <location>
        <begin position="293"/>
        <end position="306"/>
    </location>
</feature>
<feature type="region of interest" description="Disordered" evidence="14">
    <location>
        <begin position="284"/>
        <end position="355"/>
    </location>
</feature>
<comment type="cofactor">
    <cofactor evidence="1">
        <name>Mn(2+)</name>
        <dbReference type="ChEBI" id="CHEBI:29035"/>
    </cofactor>
</comment>
<dbReference type="InterPro" id="IPR002495">
    <property type="entry name" value="Glyco_trans_8"/>
</dbReference>
<evidence type="ECO:0000256" key="7">
    <source>
        <dbReference type="ARBA" id="ARBA00023180"/>
    </source>
</evidence>
<protein>
    <recommendedName>
        <fullName evidence="10">glycogenin glucosyltransferase</fullName>
        <ecNumber evidence="10">2.4.1.186</ecNumber>
    </recommendedName>
</protein>
<evidence type="ECO:0000256" key="5">
    <source>
        <dbReference type="ARBA" id="ARBA00022723"/>
    </source>
</evidence>
<evidence type="ECO:0000256" key="3">
    <source>
        <dbReference type="ARBA" id="ARBA00022490"/>
    </source>
</evidence>
<dbReference type="SUPFAM" id="SSF53448">
    <property type="entry name" value="Nucleotide-diphospho-sugar transferases"/>
    <property type="match status" value="1"/>
</dbReference>
<keyword evidence="7" id="KW-0325">Glycoprotein</keyword>
<evidence type="ECO:0000256" key="13">
    <source>
        <dbReference type="ARBA" id="ARBA00057883"/>
    </source>
</evidence>
<comment type="similarity">
    <text evidence="9">Belongs to the glycosyltransferase 8 family. Glycogenin subfamily.</text>
</comment>
<dbReference type="Gene3D" id="3.90.550.10">
    <property type="entry name" value="Spore Coat Polysaccharide Biosynthesis Protein SpsA, Chain A"/>
    <property type="match status" value="1"/>
</dbReference>
<keyword evidence="15" id="KW-1185">Reference proteome</keyword>
<reference evidence="16" key="1">
    <citation type="submission" date="2025-08" db="UniProtKB">
        <authorList>
            <consortium name="RefSeq"/>
        </authorList>
    </citation>
    <scope>IDENTIFICATION</scope>
    <source>
        <tissue evidence="16">Gonads</tissue>
    </source>
</reference>
<evidence type="ECO:0000256" key="2">
    <source>
        <dbReference type="ARBA" id="ARBA00004496"/>
    </source>
</evidence>
<dbReference type="GeneID" id="106152467"/>
<dbReference type="CDD" id="cd02537">
    <property type="entry name" value="GT8_Glycogenin"/>
    <property type="match status" value="1"/>
</dbReference>
<dbReference type="InterPro" id="IPR029044">
    <property type="entry name" value="Nucleotide-diphossugar_trans"/>
</dbReference>
<comment type="function">
    <text evidence="13">Self-glucosylating initiator of glycogen synthesis. It catalyzes the formation of a short alpha (1,4)-glucosyl chain covalently attached via a glucose 1-O-tyrosyl linkage to internal tyrosine residues and these chains act as primers for the elongation reaction catalyzed by glycogen synthase.</text>
</comment>
<evidence type="ECO:0000256" key="10">
    <source>
        <dbReference type="ARBA" id="ARBA00038934"/>
    </source>
</evidence>
<comment type="catalytic activity">
    <reaction evidence="11">
        <text>[1,4-alpha-D-glucosyl](n)-L-tyrosyl-[glycogenin] + UDP-alpha-D-glucose = [1,4-alpha-D-glucosyl](n+1)-L-tyrosyl-[glycogenin] + UDP + H(+)</text>
        <dbReference type="Rhea" id="RHEA:56560"/>
        <dbReference type="Rhea" id="RHEA-COMP:14606"/>
        <dbReference type="Rhea" id="RHEA-COMP:14607"/>
        <dbReference type="ChEBI" id="CHEBI:15378"/>
        <dbReference type="ChEBI" id="CHEBI:58223"/>
        <dbReference type="ChEBI" id="CHEBI:58885"/>
        <dbReference type="ChEBI" id="CHEBI:140574"/>
        <dbReference type="EC" id="2.4.1.186"/>
    </reaction>
</comment>
<dbReference type="InterPro" id="IPR050587">
    <property type="entry name" value="GNT1/Glycosyltrans_8"/>
</dbReference>
<evidence type="ECO:0000256" key="4">
    <source>
        <dbReference type="ARBA" id="ARBA00022679"/>
    </source>
</evidence>